<dbReference type="AlphaFoldDB" id="A0A4R5C6X2"/>
<keyword evidence="2" id="KW-1185">Reference proteome</keyword>
<protein>
    <submittedName>
        <fullName evidence="1">Uncharacterized protein</fullName>
    </submittedName>
</protein>
<reference evidence="1 2" key="1">
    <citation type="submission" date="2019-03" db="EMBL/GenBank/DDBJ databases">
        <title>Draft genome sequences of novel Actinobacteria.</title>
        <authorList>
            <person name="Sahin N."/>
            <person name="Ay H."/>
            <person name="Saygin H."/>
        </authorList>
    </citation>
    <scope>NUCLEOTIDE SEQUENCE [LARGE SCALE GENOMIC DNA]</scope>
    <source>
        <strain evidence="1 2">H3C3</strain>
    </source>
</reference>
<name>A0A4R5C6X2_9ACTN</name>
<dbReference type="Proteomes" id="UP000294513">
    <property type="component" value="Unassembled WGS sequence"/>
</dbReference>
<evidence type="ECO:0000313" key="2">
    <source>
        <dbReference type="Proteomes" id="UP000294513"/>
    </source>
</evidence>
<evidence type="ECO:0000313" key="1">
    <source>
        <dbReference type="EMBL" id="TDD94825.1"/>
    </source>
</evidence>
<sequence length="281" mass="29524">MPVLLRDRPLRLAAVRHVRFGANPERPELSVQAEYFAERLTGYGAVTAPARPPRGNRNGYARMGERLLAELPGAPDLVVLAHALPDCDMSVSAGGYLAQALDGDPTIFAVSEQGRGTPFAALRLVRAHTPAGAEDGPRTMAVLVLDQGTLFYDDPALSGLDTATDHAVGLLFTPDGPVRVGPPVQHHAVAPERVADLVAEAVRELGPGPVTVTAGACLPRGLPGTVRRAPADRLCTSVWSDLAEQLAKPCPADRTILVAEYEPALGHLSLTACDVPAGHVC</sequence>
<comment type="caution">
    <text evidence="1">The sequence shown here is derived from an EMBL/GenBank/DDBJ whole genome shotgun (WGS) entry which is preliminary data.</text>
</comment>
<proteinExistence type="predicted"/>
<accession>A0A4R5C6X2</accession>
<dbReference type="RefSeq" id="WP_131889810.1">
    <property type="nucleotide sequence ID" value="NZ_SMKU01000016.1"/>
</dbReference>
<dbReference type="OrthoDB" id="3539120at2"/>
<organism evidence="1 2">
    <name type="scientific">Actinomadura rubrisoli</name>
    <dbReference type="NCBI Taxonomy" id="2530368"/>
    <lineage>
        <taxon>Bacteria</taxon>
        <taxon>Bacillati</taxon>
        <taxon>Actinomycetota</taxon>
        <taxon>Actinomycetes</taxon>
        <taxon>Streptosporangiales</taxon>
        <taxon>Thermomonosporaceae</taxon>
        <taxon>Actinomadura</taxon>
    </lineage>
</organism>
<gene>
    <name evidence="1" type="ORF">E1298_06130</name>
</gene>
<dbReference type="EMBL" id="SMKU01000016">
    <property type="protein sequence ID" value="TDD94825.1"/>
    <property type="molecule type" value="Genomic_DNA"/>
</dbReference>